<protein>
    <submittedName>
        <fullName evidence="2">Uncharacterized protein</fullName>
    </submittedName>
</protein>
<proteinExistence type="predicted"/>
<evidence type="ECO:0000256" key="1">
    <source>
        <dbReference type="SAM" id="MobiDB-lite"/>
    </source>
</evidence>
<organism evidence="2 3">
    <name type="scientific">Arthrobacter phage Peas</name>
    <dbReference type="NCBI Taxonomy" id="2419965"/>
    <lineage>
        <taxon>Viruses</taxon>
        <taxon>Duplodnaviria</taxon>
        <taxon>Heunggongvirae</taxon>
        <taxon>Uroviricota</taxon>
        <taxon>Caudoviricetes</taxon>
        <taxon>Bridgettevirus</taxon>
        <taxon>Bridgettevirus peas</taxon>
    </lineage>
</organism>
<accession>A0A3G2KID0</accession>
<reference evidence="2 3" key="1">
    <citation type="submission" date="2018-09" db="EMBL/GenBank/DDBJ databases">
        <authorList>
            <person name="Divens A.M."/>
            <person name="Stoner T.H."/>
            <person name="Garlena R.A."/>
            <person name="Russell D.A."/>
            <person name="Pope W.H."/>
            <person name="Jacobs-Sera D."/>
            <person name="Hatfull G.F."/>
        </authorList>
    </citation>
    <scope>NUCLEOTIDE SEQUENCE [LARGE SCALE GENOMIC DNA]</scope>
</reference>
<name>A0A3G2KID0_9CAUD</name>
<dbReference type="EMBL" id="MH834623">
    <property type="protein sequence ID" value="AYN58749.1"/>
    <property type="molecule type" value="Genomic_DNA"/>
</dbReference>
<keyword evidence="3" id="KW-1185">Reference proteome</keyword>
<sequence length="147" mass="16147">MKQTALFPAPTKTVSKKPGQDEWLKQLLEAKTGGFRAARWQRCPGCDQLTLHGMDADLCAGMVTADPTPLSEQQELACIITGRPTFTLKPRGTSYELSDRDGAHKYGPRPPNHHGKTIIPAHLCGARFPGFIPQPATKETTNHEPDF</sequence>
<dbReference type="GeneID" id="55006838"/>
<feature type="region of interest" description="Disordered" evidence="1">
    <location>
        <begin position="90"/>
        <end position="115"/>
    </location>
</feature>
<gene>
    <name evidence="2" type="primary">62</name>
    <name evidence="2" type="ORF">PBI_PEAS_62</name>
</gene>
<dbReference type="KEGG" id="vg:55006838"/>
<dbReference type="RefSeq" id="YP_009815612.1">
    <property type="nucleotide sequence ID" value="NC_048096.1"/>
</dbReference>
<evidence type="ECO:0000313" key="2">
    <source>
        <dbReference type="EMBL" id="AYN58749.1"/>
    </source>
</evidence>
<evidence type="ECO:0000313" key="3">
    <source>
        <dbReference type="Proteomes" id="UP000279418"/>
    </source>
</evidence>
<dbReference type="Proteomes" id="UP000279418">
    <property type="component" value="Segment"/>
</dbReference>